<dbReference type="AlphaFoldDB" id="A0A0P1AAG5"/>
<sequence>MLPKDAYSDDALADKGGYADFATKSAGASTKTSGPADDDDDAVLSSGLDDDLAEKSDDTATKASKSTKSGTETPYAGKIYADSGLGLIGDDDQPKKSNRVPPQEDVDSALDDPVQM</sequence>
<evidence type="ECO:0000313" key="3">
    <source>
        <dbReference type="Proteomes" id="UP000054928"/>
    </source>
</evidence>
<proteinExistence type="predicted"/>
<dbReference type="RefSeq" id="XP_024573690.1">
    <property type="nucleotide sequence ID" value="XM_024722633.1"/>
</dbReference>
<reference evidence="3" key="1">
    <citation type="submission" date="2014-09" db="EMBL/GenBank/DDBJ databases">
        <authorList>
            <person name="Sharma Rahul"/>
            <person name="Thines Marco"/>
        </authorList>
    </citation>
    <scope>NUCLEOTIDE SEQUENCE [LARGE SCALE GENOMIC DNA]</scope>
</reference>
<dbReference type="GeneID" id="36399977"/>
<name>A0A0P1AAG5_PLAHL</name>
<evidence type="ECO:0000313" key="2">
    <source>
        <dbReference type="EMBL" id="CEG37321.1"/>
    </source>
</evidence>
<evidence type="ECO:0000256" key="1">
    <source>
        <dbReference type="SAM" id="MobiDB-lite"/>
    </source>
</evidence>
<feature type="region of interest" description="Disordered" evidence="1">
    <location>
        <begin position="25"/>
        <end position="116"/>
    </location>
</feature>
<protein>
    <submittedName>
        <fullName evidence="2">Uncharacterized protein</fullName>
    </submittedName>
</protein>
<feature type="compositionally biased region" description="Acidic residues" evidence="1">
    <location>
        <begin position="36"/>
        <end position="52"/>
    </location>
</feature>
<dbReference type="Proteomes" id="UP000054928">
    <property type="component" value="Unassembled WGS sequence"/>
</dbReference>
<dbReference type="EMBL" id="CCYD01000286">
    <property type="protein sequence ID" value="CEG37321.1"/>
    <property type="molecule type" value="Genomic_DNA"/>
</dbReference>
<organism evidence="2 3">
    <name type="scientific">Plasmopara halstedii</name>
    <name type="common">Downy mildew of sunflower</name>
    <dbReference type="NCBI Taxonomy" id="4781"/>
    <lineage>
        <taxon>Eukaryota</taxon>
        <taxon>Sar</taxon>
        <taxon>Stramenopiles</taxon>
        <taxon>Oomycota</taxon>
        <taxon>Peronosporomycetes</taxon>
        <taxon>Peronosporales</taxon>
        <taxon>Peronosporaceae</taxon>
        <taxon>Plasmopara</taxon>
    </lineage>
</organism>
<feature type="compositionally biased region" description="Polar residues" evidence="1">
    <location>
        <begin position="61"/>
        <end position="72"/>
    </location>
</feature>
<accession>A0A0P1AAG5</accession>
<keyword evidence="3" id="KW-1185">Reference proteome</keyword>